<comment type="caution">
    <text evidence="1">The sequence shown here is derived from an EMBL/GenBank/DDBJ whole genome shotgun (WGS) entry which is preliminary data.</text>
</comment>
<evidence type="ECO:0000313" key="1">
    <source>
        <dbReference type="EMBL" id="KAI8440913.1"/>
    </source>
</evidence>
<name>A0ACC0KWN5_CHOFU</name>
<accession>A0ACC0KWN5</accession>
<keyword evidence="2" id="KW-1185">Reference proteome</keyword>
<gene>
    <name evidence="1" type="ORF">MSG28_009211</name>
</gene>
<dbReference type="Proteomes" id="UP001064048">
    <property type="component" value="Chromosome 15"/>
</dbReference>
<reference evidence="1 2" key="1">
    <citation type="journal article" date="2022" name="Genome Biol. Evol.">
        <title>The Spruce Budworm Genome: Reconstructing the Evolutionary History of Antifreeze Proteins.</title>
        <authorList>
            <person name="Beliveau C."/>
            <person name="Gagne P."/>
            <person name="Picq S."/>
            <person name="Vernygora O."/>
            <person name="Keeling C.I."/>
            <person name="Pinkney K."/>
            <person name="Doucet D."/>
            <person name="Wen F."/>
            <person name="Johnston J.S."/>
            <person name="Maaroufi H."/>
            <person name="Boyle B."/>
            <person name="Laroche J."/>
            <person name="Dewar K."/>
            <person name="Juretic N."/>
            <person name="Blackburn G."/>
            <person name="Nisole A."/>
            <person name="Brunet B."/>
            <person name="Brandao M."/>
            <person name="Lumley L."/>
            <person name="Duan J."/>
            <person name="Quan G."/>
            <person name="Lucarotti C.J."/>
            <person name="Roe A.D."/>
            <person name="Sperling F.A.H."/>
            <person name="Levesque R.C."/>
            <person name="Cusson M."/>
        </authorList>
    </citation>
    <scope>NUCLEOTIDE SEQUENCE [LARGE SCALE GENOMIC DNA]</scope>
    <source>
        <strain evidence="1">Glfc:IPQL:Cfum</strain>
    </source>
</reference>
<proteinExistence type="predicted"/>
<organism evidence="1 2">
    <name type="scientific">Choristoneura fumiferana</name>
    <name type="common">Spruce budworm moth</name>
    <name type="synonym">Archips fumiferana</name>
    <dbReference type="NCBI Taxonomy" id="7141"/>
    <lineage>
        <taxon>Eukaryota</taxon>
        <taxon>Metazoa</taxon>
        <taxon>Ecdysozoa</taxon>
        <taxon>Arthropoda</taxon>
        <taxon>Hexapoda</taxon>
        <taxon>Insecta</taxon>
        <taxon>Pterygota</taxon>
        <taxon>Neoptera</taxon>
        <taxon>Endopterygota</taxon>
        <taxon>Lepidoptera</taxon>
        <taxon>Glossata</taxon>
        <taxon>Ditrysia</taxon>
        <taxon>Tortricoidea</taxon>
        <taxon>Tortricidae</taxon>
        <taxon>Tortricinae</taxon>
        <taxon>Choristoneura</taxon>
    </lineage>
</organism>
<dbReference type="EMBL" id="CM046115">
    <property type="protein sequence ID" value="KAI8440913.1"/>
    <property type="molecule type" value="Genomic_DNA"/>
</dbReference>
<sequence>MAWRYKKKLIGPITGTNGPGTPPCDCSYRVLLGNQDMLHRRWRSNVKAEGSNSEKDEIGSGNTFGGPRNRKNEKSCTATCVCMWSCSSSARSTMSTGNDSFTDHGFHEKHIKVEGFIWGVATKVACMLRSVNESMPVLILLRALLHMHKRVRHMPREGEGGAAKSAA</sequence>
<evidence type="ECO:0000313" key="2">
    <source>
        <dbReference type="Proteomes" id="UP001064048"/>
    </source>
</evidence>
<protein>
    <submittedName>
        <fullName evidence="1">Uncharacterized protein</fullName>
    </submittedName>
</protein>